<dbReference type="Proteomes" id="UP001560573">
    <property type="component" value="Unassembled WGS sequence"/>
</dbReference>
<feature type="non-terminal residue" evidence="2">
    <location>
        <position position="795"/>
    </location>
</feature>
<accession>A0ABV3ZN85</accession>
<evidence type="ECO:0000313" key="2">
    <source>
        <dbReference type="EMBL" id="MEX6691282.1"/>
    </source>
</evidence>
<feature type="domain" description="Immunoglobulin" evidence="1">
    <location>
        <begin position="347"/>
        <end position="419"/>
    </location>
</feature>
<dbReference type="InterPro" id="IPR036179">
    <property type="entry name" value="Ig-like_dom_sf"/>
</dbReference>
<organism evidence="2 3">
    <name type="scientific">Danxiaibacter flavus</name>
    <dbReference type="NCBI Taxonomy" id="3049108"/>
    <lineage>
        <taxon>Bacteria</taxon>
        <taxon>Pseudomonadati</taxon>
        <taxon>Bacteroidota</taxon>
        <taxon>Chitinophagia</taxon>
        <taxon>Chitinophagales</taxon>
        <taxon>Chitinophagaceae</taxon>
        <taxon>Danxiaibacter</taxon>
    </lineage>
</organism>
<comment type="caution">
    <text evidence="2">The sequence shown here is derived from an EMBL/GenBank/DDBJ whole genome shotgun (WGS) entry which is preliminary data.</text>
</comment>
<dbReference type="SUPFAM" id="SSF48726">
    <property type="entry name" value="Immunoglobulin"/>
    <property type="match status" value="1"/>
</dbReference>
<dbReference type="EMBL" id="JAULBC010000016">
    <property type="protein sequence ID" value="MEX6691282.1"/>
    <property type="molecule type" value="Genomic_DNA"/>
</dbReference>
<sequence>MLTLFLLFATLQVHSQTCNLRVLKTDDFGNGTSLFGPSLGSATNYFFMDGNSIQTCGSNTYHQRVEDSMYCLIKTPDSALVTCTKSGGKNPTYTMSSDWVHAPDHTGNNGYMLLVNSKGTQNIFYQKVYDNLCSGMICNFSIYATNICHVSGSIQPKLTIELRNPDTDEVLSSAFSGLLPYPASTTQLVWVQVSLTFQVPTGFDRVKVVVRNDQTGNGGNDLALDDVAFSVCVPPATLTSVAKTRTASECASRTFDITASVASGTFTSINYQWQQQLSDGSWVNVVNPNGLASSTFTTPSLPASGGPVTYRVMYASAGNLGSDNCSGFSDPITVTPTDITPAQPVISNNGPLCEGSALNFTFSTTTAGATFEWIKPNGQTSTVTSPYSIASAQKSDSGIYSIRSYFSGCYSSPATTLATVNPKPVIAVSAQATTLCQNGQILLKSGASGSGETYLWSGPNAFSSTAADPTINNAVTASSGDYILTATSSAGCFSNGKVNVTVNPNPASPVIDPYSPICEGMPLGLSASTISGYSYQWTWPTNNSATGANVTIAAQASLSDAAVYTLTATNNATGCFASSTVNVTIKPRPAVPSVSSSGSVCEGQTLNLYANVSAGTYASFKWTGPNTTFSSTAEDPVINNVTSADDGWYTVVATAANGCFNTNLVKATVKPNPVVTASVNNPCEKDILQLNATSSLTGSSFDWVGPSFTSSLQDPSISDATSAVEGVYQVTATFNGCTSASTQVTASIRTMPVVPTLAMTPVCEGSDQLLTATSTTAGVTYNWSGPTPLVVNNNE</sequence>
<dbReference type="SMART" id="SM00409">
    <property type="entry name" value="IG"/>
    <property type="match status" value="5"/>
</dbReference>
<dbReference type="Gene3D" id="2.60.40.10">
    <property type="entry name" value="Immunoglobulins"/>
    <property type="match status" value="5"/>
</dbReference>
<evidence type="ECO:0000313" key="3">
    <source>
        <dbReference type="Proteomes" id="UP001560573"/>
    </source>
</evidence>
<reference evidence="2 3" key="1">
    <citation type="submission" date="2023-07" db="EMBL/GenBank/DDBJ databases">
        <authorList>
            <person name="Lian W.-H."/>
        </authorList>
    </citation>
    <scope>NUCLEOTIDE SEQUENCE [LARGE SCALE GENOMIC DNA]</scope>
    <source>
        <strain evidence="2 3">SYSU DXS3180</strain>
    </source>
</reference>
<keyword evidence="3" id="KW-1185">Reference proteome</keyword>
<feature type="domain" description="Immunoglobulin" evidence="1">
    <location>
        <begin position="430"/>
        <end position="503"/>
    </location>
</feature>
<feature type="domain" description="Immunoglobulin" evidence="1">
    <location>
        <begin position="512"/>
        <end position="586"/>
    </location>
</feature>
<feature type="domain" description="Immunoglobulin" evidence="1">
    <location>
        <begin position="595"/>
        <end position="670"/>
    </location>
</feature>
<proteinExistence type="predicted"/>
<gene>
    <name evidence="2" type="ORF">QTN47_27480</name>
</gene>
<dbReference type="RefSeq" id="WP_369332699.1">
    <property type="nucleotide sequence ID" value="NZ_JAULBC010000016.1"/>
</dbReference>
<evidence type="ECO:0000259" key="1">
    <source>
        <dbReference type="SMART" id="SM00409"/>
    </source>
</evidence>
<protein>
    <recommendedName>
        <fullName evidence="1">Immunoglobulin domain-containing protein</fullName>
    </recommendedName>
</protein>
<dbReference type="InterPro" id="IPR003599">
    <property type="entry name" value="Ig_sub"/>
</dbReference>
<feature type="domain" description="Immunoglobulin" evidence="1">
    <location>
        <begin position="672"/>
        <end position="747"/>
    </location>
</feature>
<name>A0ABV3ZN85_9BACT</name>
<dbReference type="InterPro" id="IPR013783">
    <property type="entry name" value="Ig-like_fold"/>
</dbReference>